<dbReference type="NCBIfam" id="NF006691">
    <property type="entry name" value="PRK09239.1"/>
    <property type="match status" value="1"/>
</dbReference>
<feature type="compositionally biased region" description="Polar residues" evidence="2">
    <location>
        <begin position="1"/>
        <end position="17"/>
    </location>
</feature>
<dbReference type="InterPro" id="IPR036979">
    <property type="entry name" value="CM_dom_sf"/>
</dbReference>
<dbReference type="PANTHER" id="PTHR38041">
    <property type="entry name" value="CHORISMATE MUTASE"/>
    <property type="match status" value="1"/>
</dbReference>
<keyword evidence="5" id="KW-1185">Reference proteome</keyword>
<dbReference type="InterPro" id="IPR036263">
    <property type="entry name" value="Chorismate_II_sf"/>
</dbReference>
<dbReference type="Pfam" id="PF01817">
    <property type="entry name" value="CM_2"/>
    <property type="match status" value="1"/>
</dbReference>
<evidence type="ECO:0000259" key="3">
    <source>
        <dbReference type="PROSITE" id="PS51168"/>
    </source>
</evidence>
<dbReference type="GO" id="GO:0009697">
    <property type="term" value="P:salicylic acid biosynthetic process"/>
    <property type="evidence" value="ECO:0007669"/>
    <property type="project" value="TreeGrafter"/>
</dbReference>
<dbReference type="SMART" id="SM00830">
    <property type="entry name" value="CM_2"/>
    <property type="match status" value="1"/>
</dbReference>
<evidence type="ECO:0000313" key="4">
    <source>
        <dbReference type="EMBL" id="OZG52412.1"/>
    </source>
</evidence>
<feature type="compositionally biased region" description="Basic and acidic residues" evidence="2">
    <location>
        <begin position="18"/>
        <end position="29"/>
    </location>
</feature>
<dbReference type="Proteomes" id="UP000216725">
    <property type="component" value="Unassembled WGS sequence"/>
</dbReference>
<keyword evidence="1" id="KW-0413">Isomerase</keyword>
<gene>
    <name evidence="4" type="ORF">PSRA_0601</name>
</gene>
<dbReference type="PROSITE" id="PS51168">
    <property type="entry name" value="CHORISMATE_MUT_2"/>
    <property type="match status" value="1"/>
</dbReference>
<dbReference type="PANTHER" id="PTHR38041:SF1">
    <property type="entry name" value="CHORISMATE MUTASE"/>
    <property type="match status" value="1"/>
</dbReference>
<dbReference type="OrthoDB" id="3267837at2"/>
<protein>
    <submittedName>
        <fullName evidence="4">Chorismate mutase</fullName>
    </submittedName>
</protein>
<dbReference type="AlphaFoldDB" id="A0A261EZW8"/>
<dbReference type="InterPro" id="IPR010951">
    <property type="entry name" value="CM_bact"/>
</dbReference>
<dbReference type="EMBL" id="MWWR01000004">
    <property type="protein sequence ID" value="OZG52412.1"/>
    <property type="molecule type" value="Genomic_DNA"/>
</dbReference>
<evidence type="ECO:0000313" key="5">
    <source>
        <dbReference type="Proteomes" id="UP000216725"/>
    </source>
</evidence>
<dbReference type="InterPro" id="IPR051331">
    <property type="entry name" value="Chorismate_mutase-related"/>
</dbReference>
<dbReference type="InterPro" id="IPR002701">
    <property type="entry name" value="CM_II_prokaryot"/>
</dbReference>
<dbReference type="SUPFAM" id="SSF48600">
    <property type="entry name" value="Chorismate mutase II"/>
    <property type="match status" value="1"/>
</dbReference>
<reference evidence="4 5" key="1">
    <citation type="journal article" date="2017" name="BMC Genomics">
        <title>Comparative genomic and phylogenomic analyses of the Bifidobacteriaceae family.</title>
        <authorList>
            <person name="Lugli G.A."/>
            <person name="Milani C."/>
            <person name="Turroni F."/>
            <person name="Duranti S."/>
            <person name="Mancabelli L."/>
            <person name="Mangifesta M."/>
            <person name="Ferrario C."/>
            <person name="Modesto M."/>
            <person name="Mattarelli P."/>
            <person name="Jiri K."/>
            <person name="van Sinderen D."/>
            <person name="Ventura M."/>
        </authorList>
    </citation>
    <scope>NUCLEOTIDE SEQUENCE [LARGE SCALE GENOMIC DNA]</scope>
    <source>
        <strain evidence="4 5">DSM 24742</strain>
    </source>
</reference>
<dbReference type="NCBIfam" id="TIGR01795">
    <property type="entry name" value="CM_mono_cladeE"/>
    <property type="match status" value="1"/>
</dbReference>
<proteinExistence type="predicted"/>
<dbReference type="GO" id="GO:0046417">
    <property type="term" value="P:chorismate metabolic process"/>
    <property type="evidence" value="ECO:0007669"/>
    <property type="project" value="InterPro"/>
</dbReference>
<feature type="compositionally biased region" description="Low complexity" evidence="2">
    <location>
        <begin position="30"/>
        <end position="58"/>
    </location>
</feature>
<feature type="region of interest" description="Disordered" evidence="2">
    <location>
        <begin position="1"/>
        <end position="62"/>
    </location>
</feature>
<dbReference type="GO" id="GO:0004106">
    <property type="term" value="F:chorismate mutase activity"/>
    <property type="evidence" value="ECO:0007669"/>
    <property type="project" value="InterPro"/>
</dbReference>
<evidence type="ECO:0000256" key="2">
    <source>
        <dbReference type="SAM" id="MobiDB-lite"/>
    </source>
</evidence>
<sequence length="168" mass="18096">MSETTTGEWPEGQSNSFQHDESAATRTDARSGIASVAASAAASASATPTERTTTIESADTPRTHAAVKQIEALRSTIDNIDAAVIHLLAERFKATSRVGVLKAQAGFAPADLQREEQQIERLRSIARDAGLDMQIAEMYKQFVVEEAKKRHQRIIDAGGDPGTLDVYA</sequence>
<name>A0A261EZW8_9BIFI</name>
<organism evidence="4 5">
    <name type="scientific">Pseudoscardovia radai</name>
    <dbReference type="NCBI Taxonomy" id="987066"/>
    <lineage>
        <taxon>Bacteria</taxon>
        <taxon>Bacillati</taxon>
        <taxon>Actinomycetota</taxon>
        <taxon>Actinomycetes</taxon>
        <taxon>Bifidobacteriales</taxon>
        <taxon>Bifidobacteriaceae</taxon>
        <taxon>Pseudoscardovia</taxon>
    </lineage>
</organism>
<accession>A0A261EZW8</accession>
<feature type="domain" description="Chorismate mutase" evidence="3">
    <location>
        <begin position="64"/>
        <end position="155"/>
    </location>
</feature>
<comment type="caution">
    <text evidence="4">The sequence shown here is derived from an EMBL/GenBank/DDBJ whole genome shotgun (WGS) entry which is preliminary data.</text>
</comment>
<dbReference type="Gene3D" id="1.20.59.10">
    <property type="entry name" value="Chorismate mutase"/>
    <property type="match status" value="1"/>
</dbReference>
<evidence type="ECO:0000256" key="1">
    <source>
        <dbReference type="ARBA" id="ARBA00023235"/>
    </source>
</evidence>